<dbReference type="AlphaFoldDB" id="Q8S7F1"/>
<comment type="similarity">
    <text evidence="1 5">Belongs to the GDA1/CD39 NTPase family.</text>
</comment>
<dbReference type="PROSITE" id="PS01238">
    <property type="entry name" value="GDA1_CD39_NTPASE"/>
    <property type="match status" value="1"/>
</dbReference>
<evidence type="ECO:0000313" key="8">
    <source>
        <dbReference type="Proteomes" id="UP000000763"/>
    </source>
</evidence>
<dbReference type="InterPro" id="IPR000407">
    <property type="entry name" value="GDA1_CD39_NTPase"/>
</dbReference>
<keyword evidence="4" id="KW-0547">Nucleotide-binding</keyword>
<evidence type="ECO:0000256" key="3">
    <source>
        <dbReference type="PIRSR" id="PIRSR600407-1"/>
    </source>
</evidence>
<gene>
    <name evidence="7" type="primary">OSJNBb0048D20.4</name>
</gene>
<keyword evidence="4" id="KW-0067">ATP-binding</keyword>
<keyword evidence="6" id="KW-0472">Membrane</keyword>
<dbReference type="Gene3D" id="3.30.420.150">
    <property type="entry name" value="Exopolyphosphatase. Domain 2"/>
    <property type="match status" value="1"/>
</dbReference>
<feature type="active site" description="Proton acceptor" evidence="3">
    <location>
        <position position="180"/>
    </location>
</feature>
<evidence type="ECO:0000256" key="2">
    <source>
        <dbReference type="ARBA" id="ARBA00022801"/>
    </source>
</evidence>
<dbReference type="Pfam" id="PF01150">
    <property type="entry name" value="GDA1_CD39"/>
    <property type="match status" value="1"/>
</dbReference>
<dbReference type="PANTHER" id="PTHR11782:SF3">
    <property type="entry name" value="APYRASE 6-RELATED"/>
    <property type="match status" value="1"/>
</dbReference>
<name>Q8S7F1_ORYSJ</name>
<organism evidence="7 8">
    <name type="scientific">Oryza sativa subsp. japonica</name>
    <name type="common">Rice</name>
    <dbReference type="NCBI Taxonomy" id="39947"/>
    <lineage>
        <taxon>Eukaryota</taxon>
        <taxon>Viridiplantae</taxon>
        <taxon>Streptophyta</taxon>
        <taxon>Embryophyta</taxon>
        <taxon>Tracheophyta</taxon>
        <taxon>Spermatophyta</taxon>
        <taxon>Magnoliopsida</taxon>
        <taxon>Liliopsida</taxon>
        <taxon>Poales</taxon>
        <taxon>Poaceae</taxon>
        <taxon>BOP clade</taxon>
        <taxon>Oryzoideae</taxon>
        <taxon>Oryzeae</taxon>
        <taxon>Oryzinae</taxon>
        <taxon>Oryza</taxon>
        <taxon>Oryza sativa</taxon>
    </lineage>
</organism>
<evidence type="ECO:0000256" key="6">
    <source>
        <dbReference type="SAM" id="Phobius"/>
    </source>
</evidence>
<evidence type="ECO:0000313" key="7">
    <source>
        <dbReference type="EMBL" id="AAL82534.1"/>
    </source>
</evidence>
<reference evidence="8" key="1">
    <citation type="journal article" date="2005" name="Nature">
        <title>The map-based sequence of the rice genome.</title>
        <authorList>
            <consortium name="International rice genome sequencing project (IRGSP)"/>
            <person name="Matsumoto T."/>
            <person name="Wu J."/>
            <person name="Kanamori H."/>
            <person name="Katayose Y."/>
            <person name="Fujisawa M."/>
            <person name="Namiki N."/>
            <person name="Mizuno H."/>
            <person name="Yamamoto K."/>
            <person name="Antonio B.A."/>
            <person name="Baba T."/>
            <person name="Sakata K."/>
            <person name="Nagamura Y."/>
            <person name="Aoki H."/>
            <person name="Arikawa K."/>
            <person name="Arita K."/>
            <person name="Bito T."/>
            <person name="Chiden Y."/>
            <person name="Fujitsuka N."/>
            <person name="Fukunaka R."/>
            <person name="Hamada M."/>
            <person name="Harada C."/>
            <person name="Hayashi A."/>
            <person name="Hijishita S."/>
            <person name="Honda M."/>
            <person name="Hosokawa S."/>
            <person name="Ichikawa Y."/>
            <person name="Idonuma A."/>
            <person name="Iijima M."/>
            <person name="Ikeda M."/>
            <person name="Ikeno M."/>
            <person name="Ito K."/>
            <person name="Ito S."/>
            <person name="Ito T."/>
            <person name="Ito Y."/>
            <person name="Ito Y."/>
            <person name="Iwabuchi A."/>
            <person name="Kamiya K."/>
            <person name="Karasawa W."/>
            <person name="Kurita K."/>
            <person name="Katagiri S."/>
            <person name="Kikuta A."/>
            <person name="Kobayashi H."/>
            <person name="Kobayashi N."/>
            <person name="Machita K."/>
            <person name="Maehara T."/>
            <person name="Masukawa M."/>
            <person name="Mizubayashi T."/>
            <person name="Mukai Y."/>
            <person name="Nagasaki H."/>
            <person name="Nagata Y."/>
            <person name="Naito S."/>
            <person name="Nakashima M."/>
            <person name="Nakama Y."/>
            <person name="Nakamichi Y."/>
            <person name="Nakamura M."/>
            <person name="Meguro A."/>
            <person name="Negishi M."/>
            <person name="Ohta I."/>
            <person name="Ohta T."/>
            <person name="Okamoto M."/>
            <person name="Ono N."/>
            <person name="Saji S."/>
            <person name="Sakaguchi M."/>
            <person name="Sakai K."/>
            <person name="Shibata M."/>
            <person name="Shimokawa T."/>
            <person name="Song J."/>
            <person name="Takazaki Y."/>
            <person name="Terasawa K."/>
            <person name="Tsugane M."/>
            <person name="Tsuji K."/>
            <person name="Ueda S."/>
            <person name="Waki K."/>
            <person name="Yamagata H."/>
            <person name="Yamamoto M."/>
            <person name="Yamamoto S."/>
            <person name="Yamane H."/>
            <person name="Yoshiki S."/>
            <person name="Yoshihara R."/>
            <person name="Yukawa K."/>
            <person name="Zhong H."/>
            <person name="Yano M."/>
            <person name="Yuan Q."/>
            <person name="Ouyang S."/>
            <person name="Liu J."/>
            <person name="Jones K.M."/>
            <person name="Gansberger K."/>
            <person name="Moffat K."/>
            <person name="Hill J."/>
            <person name="Bera J."/>
            <person name="Fadrosh D."/>
            <person name="Jin S."/>
            <person name="Johri S."/>
            <person name="Kim M."/>
            <person name="Overton L."/>
            <person name="Reardon M."/>
            <person name="Tsitrin T."/>
            <person name="Vuong H."/>
            <person name="Weaver B."/>
            <person name="Ciecko A."/>
            <person name="Tallon L."/>
            <person name="Jackson J."/>
            <person name="Pai G."/>
            <person name="Aken S.V."/>
            <person name="Utterback T."/>
            <person name="Reidmuller S."/>
            <person name="Feldblyum T."/>
            <person name="Hsiao J."/>
            <person name="Zismann V."/>
            <person name="Iobst S."/>
            <person name="de Vazeille A.R."/>
            <person name="Buell C.R."/>
            <person name="Ying K."/>
            <person name="Li Y."/>
            <person name="Lu T."/>
            <person name="Huang Y."/>
            <person name="Zhao Q."/>
            <person name="Feng Q."/>
            <person name="Zhang L."/>
            <person name="Zhu J."/>
            <person name="Weng Q."/>
            <person name="Mu J."/>
            <person name="Lu Y."/>
            <person name="Fan D."/>
            <person name="Liu Y."/>
            <person name="Guan J."/>
            <person name="Zhang Y."/>
            <person name="Yu S."/>
            <person name="Liu X."/>
            <person name="Zhang Y."/>
            <person name="Hong G."/>
            <person name="Han B."/>
            <person name="Choisne N."/>
            <person name="Demange N."/>
            <person name="Orjeda G."/>
            <person name="Samain S."/>
            <person name="Cattolico L."/>
            <person name="Pelletier E."/>
            <person name="Couloux A."/>
            <person name="Segurens B."/>
            <person name="Wincker P."/>
            <person name="D'Hont A."/>
            <person name="Scarpelli C."/>
            <person name="Weissenbach J."/>
            <person name="Salanoubat M."/>
            <person name="Quetier F."/>
            <person name="Yu Y."/>
            <person name="Kim H.R."/>
            <person name="Rambo T."/>
            <person name="Currie J."/>
            <person name="Collura K."/>
            <person name="Luo M."/>
            <person name="Yang T."/>
            <person name="Ammiraju J.S.S."/>
            <person name="Engler F."/>
            <person name="Soderlund C."/>
            <person name="Wing R.A."/>
            <person name="Palmer L.E."/>
            <person name="de la Bastide M."/>
            <person name="Spiegel L."/>
            <person name="Nascimento L."/>
            <person name="Zutavern T."/>
            <person name="O'Shaughnessy A."/>
            <person name="Dike S."/>
            <person name="Dedhia N."/>
            <person name="Preston R."/>
            <person name="Balija V."/>
            <person name="McCombie W.R."/>
            <person name="Chow T."/>
            <person name="Chen H."/>
            <person name="Chung M."/>
            <person name="Chen C."/>
            <person name="Shaw J."/>
            <person name="Wu H."/>
            <person name="Hsiao K."/>
            <person name="Chao Y."/>
            <person name="Chu M."/>
            <person name="Cheng C."/>
            <person name="Hour A."/>
            <person name="Lee P."/>
            <person name="Lin S."/>
            <person name="Lin Y."/>
            <person name="Liou J."/>
            <person name="Liu S."/>
            <person name="Hsing Y."/>
            <person name="Raghuvanshi S."/>
            <person name="Mohanty A."/>
            <person name="Bharti A.K."/>
            <person name="Gaur A."/>
            <person name="Gupta V."/>
            <person name="Kumar D."/>
            <person name="Ravi V."/>
            <person name="Vij S."/>
            <person name="Kapur A."/>
            <person name="Khurana P."/>
            <person name="Khurana P."/>
            <person name="Khurana J.P."/>
            <person name="Tyagi A.K."/>
            <person name="Gaikwad K."/>
            <person name="Singh A."/>
            <person name="Dalal V."/>
            <person name="Srivastava S."/>
            <person name="Dixit A."/>
            <person name="Pal A.K."/>
            <person name="Ghazi I.A."/>
            <person name="Yadav M."/>
            <person name="Pandit A."/>
            <person name="Bhargava A."/>
            <person name="Sureshbabu K."/>
            <person name="Batra K."/>
            <person name="Sharma T.R."/>
            <person name="Mohapatra T."/>
            <person name="Singh N.K."/>
            <person name="Messing J."/>
            <person name="Nelson A.B."/>
            <person name="Fuks G."/>
            <person name="Kavchok S."/>
            <person name="Keizer G."/>
            <person name="Linton E."/>
            <person name="Llaca V."/>
            <person name="Song R."/>
            <person name="Tanyolac B."/>
            <person name="Young S."/>
            <person name="Ho-Il K."/>
            <person name="Hahn J.H."/>
            <person name="Sangsakoo G."/>
            <person name="Vanavichit A."/>
            <person name="de Mattos Luiz.A.T."/>
            <person name="Zimmer P.D."/>
            <person name="Malone G."/>
            <person name="Dellagostin O."/>
            <person name="de Oliveira A.C."/>
            <person name="Bevan M."/>
            <person name="Bancroft I."/>
            <person name="Minx P."/>
            <person name="Cordum H."/>
            <person name="Wilson R."/>
            <person name="Cheng Z."/>
            <person name="Jin W."/>
            <person name="Jiang J."/>
            <person name="Leong S.A."/>
            <person name="Iwama H."/>
            <person name="Gojobori T."/>
            <person name="Itoh T."/>
            <person name="Niimura Y."/>
            <person name="Fujii Y."/>
            <person name="Habara T."/>
            <person name="Sakai H."/>
            <person name="Sato Y."/>
            <person name="Wilson G."/>
            <person name="Kumar K."/>
            <person name="McCouch S."/>
            <person name="Juretic N."/>
            <person name="Hoen D."/>
            <person name="Wright S."/>
            <person name="Bruskiewich R."/>
            <person name="Bureau T."/>
            <person name="Miyao A."/>
            <person name="Hirochika H."/>
            <person name="Nishikawa T."/>
            <person name="Kadowaki K."/>
            <person name="Sugiura M."/>
            <person name="Burr B."/>
            <person name="Sasaki T."/>
        </authorList>
    </citation>
    <scope>NUCLEOTIDE SEQUENCE [LARGE SCALE GENOMIC DNA]</scope>
    <source>
        <strain evidence="8">cv. Nipponbare</strain>
    </source>
</reference>
<dbReference type="Proteomes" id="UP000000763">
    <property type="component" value="Chromosome 3"/>
</dbReference>
<dbReference type="GO" id="GO:0005524">
    <property type="term" value="F:ATP binding"/>
    <property type="evidence" value="ECO:0007669"/>
    <property type="project" value="UniProtKB-KW"/>
</dbReference>
<evidence type="ECO:0000256" key="4">
    <source>
        <dbReference type="PIRSR" id="PIRSR600407-2"/>
    </source>
</evidence>
<dbReference type="GO" id="GO:0016787">
    <property type="term" value="F:hydrolase activity"/>
    <property type="evidence" value="ECO:0007669"/>
    <property type="project" value="UniProtKB-KW"/>
</dbReference>
<proteinExistence type="inferred from homology"/>
<dbReference type="Gene3D" id="3.30.420.40">
    <property type="match status" value="1"/>
</dbReference>
<keyword evidence="6" id="KW-1133">Transmembrane helix</keyword>
<dbReference type="EMBL" id="AC084766">
    <property type="protein sequence ID" value="AAL82534.1"/>
    <property type="molecule type" value="Genomic_DNA"/>
</dbReference>
<keyword evidence="2 5" id="KW-0378">Hydrolase</keyword>
<dbReference type="PANTHER" id="PTHR11782">
    <property type="entry name" value="ADENOSINE/GUANOSINE DIPHOSPHATASE"/>
    <property type="match status" value="1"/>
</dbReference>
<feature type="transmembrane region" description="Helical" evidence="6">
    <location>
        <begin position="436"/>
        <end position="455"/>
    </location>
</feature>
<protein>
    <submittedName>
        <fullName evidence="7">Apyrase</fullName>
    </submittedName>
</protein>
<keyword evidence="6" id="KW-0812">Transmembrane</keyword>
<sequence length="635" mass="69757">MPDLTKPPSPRPRRRRCRLCGICLGTALLALLVSSLAHLFSPPQPQPQLQPPRPSPSSSPPRFAVIIDGGSTGSRAHVFATGPGGRPDLARSAVMRVTPGLSSFADEPARAGDSLRPLIDFAREKVGGAAAEVRLMATAGLRLQEGRLQEAILSSCRDVLRASGFRFEDSWAEVIPGSDEGIYAWVAANYALGTLGGDPHKTIGIIELGGASAQLTFVSDEVLPPELSRNFTFGGTTYTLYSNSFLNFGQNAAQESFREILRSKDSKNGTLVDPCAPKGYSRIKEVISRPSSASKSKLENQFADSGDGDFTVCRSSSLALLKKGNEECRYQQCQLGPTFVPELRGHFLATENFYFTSKFFGLKQSSSLSDFVLAGEQFCNKDLSTLRKMYPNRIEYSNQVGDTQVEWALGAFISNIKGVIVEPSATGRSAHRSRPLLAVLLGVFLLGGALCLARWRKPKTKIIYDLEKGRCLRCYIVNVLQASKSQDGRVGLRRQFQSLTAILIICFFGFIRSFKWCKNSIHPSLCGTSPIFEGCFRIRHGWTRAYPLGHQESLLGPVHVKRLFVWRGRVQACVCVDAWLQLPPLNQGHFCRLVIIGKVDPNVILYRSVTNVGAKGHDFHAESPMPWCSVHAYDP</sequence>
<feature type="binding site" evidence="4">
    <location>
        <begin position="210"/>
        <end position="214"/>
    </location>
    <ligand>
        <name>ATP</name>
        <dbReference type="ChEBI" id="CHEBI:30616"/>
    </ligand>
</feature>
<reference evidence="8" key="2">
    <citation type="journal article" date="2008" name="Nucleic Acids Res.">
        <title>The rice annotation project database (RAP-DB): 2008 update.</title>
        <authorList>
            <consortium name="The rice annotation project (RAP)"/>
        </authorList>
    </citation>
    <scope>GENOME REANNOTATION</scope>
    <source>
        <strain evidence="8">cv. Nipponbare</strain>
    </source>
</reference>
<evidence type="ECO:0000256" key="1">
    <source>
        <dbReference type="ARBA" id="ARBA00009283"/>
    </source>
</evidence>
<accession>Q8S7F1</accession>
<evidence type="ECO:0000256" key="5">
    <source>
        <dbReference type="RuleBase" id="RU003833"/>
    </source>
</evidence>